<sequence>MFHSVNNKLLELFNVAEKTVKAHGYGWEIEWQREREFANFLESEFLREVAWVILCSGFKESIVTKKFDYISLCFCDWESAIDIINNRDVCLLTARSIFKNEKKLNAIVRAAEIVHENGFYNFKSKVHENPIQVLQELPYIGQVTSWHLAKNLGLKVAKNDRHLARIAQNWGYSDAHSLCGDISMLTSVPASVVDIILWRYAVIHGQKDIFNS</sequence>
<protein>
    <submittedName>
        <fullName evidence="1">Uncharacterized protein</fullName>
    </submittedName>
</protein>
<accession>G0A4U4</accession>
<reference evidence="1 2" key="1">
    <citation type="journal article" date="2011" name="J. Bacteriol.">
        <title>Complete Genome Sequence of the Aerobic Marine Methanotroph Methylomonas methanica MC09.</title>
        <authorList>
            <person name="Boden R."/>
            <person name="Cunliffe M."/>
            <person name="Scanlan J."/>
            <person name="Moussard H."/>
            <person name="Kits K.D."/>
            <person name="Klotz M.G."/>
            <person name="Jetten M.S."/>
            <person name="Vuilleumier S."/>
            <person name="Han J."/>
            <person name="Peters L."/>
            <person name="Mikhailova N."/>
            <person name="Teshima H."/>
            <person name="Tapia R."/>
            <person name="Kyrpides N."/>
            <person name="Ivanova N."/>
            <person name="Pagani I."/>
            <person name="Cheng J.F."/>
            <person name="Goodwin L."/>
            <person name="Han C."/>
            <person name="Hauser L."/>
            <person name="Land M.L."/>
            <person name="Lapidus A."/>
            <person name="Lucas S."/>
            <person name="Pitluck S."/>
            <person name="Woyke T."/>
            <person name="Stein L."/>
            <person name="Murrell J.C."/>
        </authorList>
    </citation>
    <scope>NUCLEOTIDE SEQUENCE [LARGE SCALE GENOMIC DNA]</scope>
    <source>
        <strain evidence="1 2">MC09</strain>
    </source>
</reference>
<dbReference type="RefSeq" id="WP_013821048.1">
    <property type="nucleotide sequence ID" value="NC_015572.1"/>
</dbReference>
<organism evidence="1 2">
    <name type="scientific">Methylomonas methanica (strain DSM 25384 / MC09)</name>
    <dbReference type="NCBI Taxonomy" id="857087"/>
    <lineage>
        <taxon>Bacteria</taxon>
        <taxon>Pseudomonadati</taxon>
        <taxon>Pseudomonadota</taxon>
        <taxon>Gammaproteobacteria</taxon>
        <taxon>Methylococcales</taxon>
        <taxon>Methylococcaceae</taxon>
        <taxon>Methylomonas</taxon>
    </lineage>
</organism>
<dbReference type="HOGENOM" id="CLU_1265249_0_0_6"/>
<gene>
    <name evidence="1" type="ordered locus">Metme_4495</name>
</gene>
<proteinExistence type="predicted"/>
<dbReference type="STRING" id="857087.Metme_4495"/>
<dbReference type="Proteomes" id="UP000008888">
    <property type="component" value="Chromosome"/>
</dbReference>
<keyword evidence="2" id="KW-1185">Reference proteome</keyword>
<evidence type="ECO:0000313" key="1">
    <source>
        <dbReference type="EMBL" id="AEG02835.1"/>
    </source>
</evidence>
<dbReference type="KEGG" id="mmt:Metme_4495"/>
<reference key="2">
    <citation type="submission" date="2011-05" db="EMBL/GenBank/DDBJ databases">
        <title>Complete genome sequence of the aerobic marine methanotroph Methylomonas methanica MC09.</title>
        <authorList>
            <person name="Boden R."/>
            <person name="Cunliffe M."/>
            <person name="Scanlan J."/>
            <person name="Moussard H."/>
            <person name="Kits K.D."/>
            <person name="Klotz M."/>
            <person name="Jetten M."/>
            <person name="Vuilleumier S."/>
            <person name="Han J."/>
            <person name="Peters L."/>
            <person name="Mikhailova N."/>
            <person name="Teshima H."/>
            <person name="Tapia R."/>
            <person name="Kyrpides N."/>
            <person name="Ivanova N."/>
            <person name="Pagani I."/>
            <person name="Cheng J.-F."/>
            <person name="Goodwin L."/>
            <person name="Han C."/>
            <person name="Hauser L."/>
            <person name="Land M."/>
            <person name="Lapidus A."/>
            <person name="Lucas S."/>
            <person name="Pitluck S."/>
            <person name="Woyke T."/>
            <person name="Stein L.Y."/>
            <person name="Murrell C."/>
        </authorList>
    </citation>
    <scope>NUCLEOTIDE SEQUENCE</scope>
    <source>
        <strain>MC09</strain>
    </source>
</reference>
<dbReference type="eggNOG" id="COG2818">
    <property type="taxonomic scope" value="Bacteria"/>
</dbReference>
<dbReference type="AlphaFoldDB" id="G0A4U4"/>
<dbReference type="OrthoDB" id="9017470at2"/>
<name>G0A4U4_METMM</name>
<dbReference type="EMBL" id="CP002738">
    <property type="protein sequence ID" value="AEG02835.1"/>
    <property type="molecule type" value="Genomic_DNA"/>
</dbReference>
<reference evidence="2" key="3">
    <citation type="submission" date="2011-05" db="EMBL/GenBank/DDBJ databases">
        <title>Complete sequence of Methylomonas methanica MC09.</title>
        <authorList>
            <consortium name="US DOE Joint Genome Institute"/>
            <person name="Lucas S."/>
            <person name="Han J."/>
            <person name="Lapidus A."/>
            <person name="Cheng J.-F."/>
            <person name="Goodwin L."/>
            <person name="Pitluck S."/>
            <person name="Peters L."/>
            <person name="Mikhailova N."/>
            <person name="Teshima H."/>
            <person name="Han C."/>
            <person name="Tapia R."/>
            <person name="Land M."/>
            <person name="Hauser L."/>
            <person name="Kyrpides N."/>
            <person name="Ivanova N."/>
            <person name="Pagani I."/>
            <person name="Stein L."/>
            <person name="Woyke T."/>
        </authorList>
    </citation>
    <scope>NUCLEOTIDE SEQUENCE [LARGE SCALE GENOMIC DNA]</scope>
    <source>
        <strain evidence="2">MC09</strain>
    </source>
</reference>
<evidence type="ECO:0000313" key="2">
    <source>
        <dbReference type="Proteomes" id="UP000008888"/>
    </source>
</evidence>